<organism evidence="8 9">
    <name type="scientific">Periconia digitata</name>
    <dbReference type="NCBI Taxonomy" id="1303443"/>
    <lineage>
        <taxon>Eukaryota</taxon>
        <taxon>Fungi</taxon>
        <taxon>Dikarya</taxon>
        <taxon>Ascomycota</taxon>
        <taxon>Pezizomycotina</taxon>
        <taxon>Dothideomycetes</taxon>
        <taxon>Pleosporomycetidae</taxon>
        <taxon>Pleosporales</taxon>
        <taxon>Massarineae</taxon>
        <taxon>Periconiaceae</taxon>
        <taxon>Periconia</taxon>
    </lineage>
</organism>
<keyword evidence="4" id="KW-0807">Transducer</keyword>
<reference evidence="8" key="1">
    <citation type="submission" date="2023-01" db="EMBL/GenBank/DDBJ databases">
        <authorList>
            <person name="Van Ghelder C."/>
            <person name="Rancurel C."/>
        </authorList>
    </citation>
    <scope>NUCLEOTIDE SEQUENCE</scope>
    <source>
        <strain evidence="8">CNCM I-4278</strain>
    </source>
</reference>
<evidence type="ECO:0008006" key="10">
    <source>
        <dbReference type="Google" id="ProtNLM"/>
    </source>
</evidence>
<dbReference type="GO" id="GO:0031683">
    <property type="term" value="F:G-protein beta/gamma-subunit complex binding"/>
    <property type="evidence" value="ECO:0007669"/>
    <property type="project" value="InterPro"/>
</dbReference>
<evidence type="ECO:0000256" key="2">
    <source>
        <dbReference type="ARBA" id="ARBA00022741"/>
    </source>
</evidence>
<dbReference type="GO" id="GO:0001664">
    <property type="term" value="F:G protein-coupled receptor binding"/>
    <property type="evidence" value="ECO:0007669"/>
    <property type="project" value="TreeGrafter"/>
</dbReference>
<sequence length="619" mass="69987">MADPLTIFGSAASVLSTIDILAKASKAILELRNQWKDADMTLLNLTSQLNALRAALTKIKKWMESSVDESHHQLIIDLEASLQCCQLLAMRIDAEIGELPKLDDGTLRADSKAKLIFKSSGIADLQSMMDRQTSALTLLLTACNSNTLVEQQKLLETPKTRKTIETAHKDSASLIVHRDAASLRTQQTDNLSKLSMTFGFDGDLFGSKVYQSVIRDPVKLAFRSRHWRGGSRGSKESQGSAISEETTVQFRPEMMQTRRVKTILVLGANDTSKSTLLRHLNHISEPDSEGYKLQHSKNIDECREAVYQNLRNCFEIFVEILRKQSFEMEDEMEDREMVTQAMTLLDQSPTPIEEIHINWIICIIMNLVDLPYTRRAILVGSDYDLPDNTEYFFTNIQRISEPGYVPTNLDMCHIQNMTTGIEQHRMEINGQTCLLYDVGGSRSERKKWKKLMYDVDLIVFTVSMSDYDGGTRYDESKMSESALLFQSLATSDRLSSVSFILLFTKMDLFAAKIASGIRPLSKYNKDYSGPPTSIAVARDFLTKTITDMYQTGGKLYVQYLDATNRRDIEEFRGALAIILAGKSWRTGEREIVSGKGRWMSQFKNEEPHEEAEARSSSQP</sequence>
<evidence type="ECO:0000256" key="7">
    <source>
        <dbReference type="SAM" id="MobiDB-lite"/>
    </source>
</evidence>
<feature type="compositionally biased region" description="Basic and acidic residues" evidence="7">
    <location>
        <begin position="603"/>
        <end position="613"/>
    </location>
</feature>
<keyword evidence="6" id="KW-0460">Magnesium</keyword>
<evidence type="ECO:0000256" key="1">
    <source>
        <dbReference type="ARBA" id="ARBA00022723"/>
    </source>
</evidence>
<dbReference type="PANTHER" id="PTHR10218:SF116">
    <property type="entry name" value="G PROTEIN, ALPHA SUBUNIT"/>
    <property type="match status" value="1"/>
</dbReference>
<evidence type="ECO:0000256" key="5">
    <source>
        <dbReference type="PIRSR" id="PIRSR601019-1"/>
    </source>
</evidence>
<feature type="binding site" evidence="6">
    <location>
        <position position="274"/>
    </location>
    <ligand>
        <name>Mg(2+)</name>
        <dbReference type="ChEBI" id="CHEBI:18420"/>
    </ligand>
</feature>
<dbReference type="PRINTS" id="PR00318">
    <property type="entry name" value="GPROTEINA"/>
</dbReference>
<dbReference type="InterPro" id="IPR011025">
    <property type="entry name" value="GproteinA_insert"/>
</dbReference>
<dbReference type="GO" id="GO:0005834">
    <property type="term" value="C:heterotrimeric G-protein complex"/>
    <property type="evidence" value="ECO:0007669"/>
    <property type="project" value="TreeGrafter"/>
</dbReference>
<evidence type="ECO:0000256" key="3">
    <source>
        <dbReference type="ARBA" id="ARBA00023134"/>
    </source>
</evidence>
<feature type="region of interest" description="Disordered" evidence="7">
    <location>
        <begin position="600"/>
        <end position="619"/>
    </location>
</feature>
<feature type="binding site" evidence="6">
    <location>
        <position position="418"/>
    </location>
    <ligand>
        <name>Mg(2+)</name>
        <dbReference type="ChEBI" id="CHEBI:18420"/>
    </ligand>
</feature>
<dbReference type="GO" id="GO:0005525">
    <property type="term" value="F:GTP binding"/>
    <property type="evidence" value="ECO:0007669"/>
    <property type="project" value="UniProtKB-KW"/>
</dbReference>
<dbReference type="GO" id="GO:0046872">
    <property type="term" value="F:metal ion binding"/>
    <property type="evidence" value="ECO:0007669"/>
    <property type="project" value="UniProtKB-KW"/>
</dbReference>
<dbReference type="EMBL" id="CAOQHR010000010">
    <property type="protein sequence ID" value="CAI6340036.1"/>
    <property type="molecule type" value="Genomic_DNA"/>
</dbReference>
<evidence type="ECO:0000313" key="8">
    <source>
        <dbReference type="EMBL" id="CAI6340036.1"/>
    </source>
</evidence>
<dbReference type="SUPFAM" id="SSF52540">
    <property type="entry name" value="P-loop containing nucleoside triphosphate hydrolases"/>
    <property type="match status" value="1"/>
</dbReference>
<dbReference type="GO" id="GO:0007188">
    <property type="term" value="P:adenylate cyclase-modulating G protein-coupled receptor signaling pathway"/>
    <property type="evidence" value="ECO:0007669"/>
    <property type="project" value="TreeGrafter"/>
</dbReference>
<dbReference type="PANTHER" id="PTHR10218">
    <property type="entry name" value="GTP-BINDING PROTEIN ALPHA SUBUNIT"/>
    <property type="match status" value="1"/>
</dbReference>
<dbReference type="Gene3D" id="1.10.400.10">
    <property type="entry name" value="GI Alpha 1, domain 2-like"/>
    <property type="match status" value="1"/>
</dbReference>
<dbReference type="InterPro" id="IPR001019">
    <property type="entry name" value="Gprotein_alpha_su"/>
</dbReference>
<feature type="binding site" evidence="5">
    <location>
        <position position="562"/>
    </location>
    <ligand>
        <name>GTP</name>
        <dbReference type="ChEBI" id="CHEBI:37565"/>
    </ligand>
</feature>
<dbReference type="AlphaFoldDB" id="A0A9W4UPQ2"/>
<comment type="caution">
    <text evidence="8">The sequence shown here is derived from an EMBL/GenBank/DDBJ whole genome shotgun (WGS) entry which is preliminary data.</text>
</comment>
<dbReference type="Gene3D" id="3.40.50.300">
    <property type="entry name" value="P-loop containing nucleotide triphosphate hydrolases"/>
    <property type="match status" value="1"/>
</dbReference>
<dbReference type="SUPFAM" id="SSF47895">
    <property type="entry name" value="Transducin (alpha subunit), insertion domain"/>
    <property type="match status" value="1"/>
</dbReference>
<dbReference type="InterPro" id="IPR027417">
    <property type="entry name" value="P-loop_NTPase"/>
</dbReference>
<evidence type="ECO:0000256" key="6">
    <source>
        <dbReference type="PIRSR" id="PIRSR601019-2"/>
    </source>
</evidence>
<name>A0A9W4UPQ2_9PLEO</name>
<dbReference type="PROSITE" id="PS51882">
    <property type="entry name" value="G_ALPHA"/>
    <property type="match status" value="1"/>
</dbReference>
<dbReference type="GO" id="GO:0003924">
    <property type="term" value="F:GTPase activity"/>
    <property type="evidence" value="ECO:0007669"/>
    <property type="project" value="InterPro"/>
</dbReference>
<keyword evidence="3 5" id="KW-0342">GTP-binding</keyword>
<dbReference type="Proteomes" id="UP001152607">
    <property type="component" value="Unassembled WGS sequence"/>
</dbReference>
<accession>A0A9W4UPQ2</accession>
<keyword evidence="2 5" id="KW-0547">Nucleotide-binding</keyword>
<proteinExistence type="predicted"/>
<gene>
    <name evidence="8" type="ORF">PDIGIT_LOCUS13203</name>
</gene>
<evidence type="ECO:0000256" key="4">
    <source>
        <dbReference type="ARBA" id="ARBA00023224"/>
    </source>
</evidence>
<dbReference type="OrthoDB" id="5817230at2759"/>
<keyword evidence="9" id="KW-1185">Reference proteome</keyword>
<protein>
    <recommendedName>
        <fullName evidence="10">G-protein alpha subunit-domain-containing protein</fullName>
    </recommendedName>
</protein>
<dbReference type="Pfam" id="PF00503">
    <property type="entry name" value="G-alpha"/>
    <property type="match status" value="1"/>
</dbReference>
<evidence type="ECO:0000313" key="9">
    <source>
        <dbReference type="Proteomes" id="UP001152607"/>
    </source>
</evidence>
<dbReference type="FunFam" id="3.40.50.300:FF:000692">
    <property type="entry name" value="Guanine nucleotide-binding protein subunit alpha"/>
    <property type="match status" value="1"/>
</dbReference>
<keyword evidence="1 6" id="KW-0479">Metal-binding</keyword>
<dbReference type="SMART" id="SM00275">
    <property type="entry name" value="G_alpha"/>
    <property type="match status" value="1"/>
</dbReference>
<dbReference type="GO" id="GO:0005737">
    <property type="term" value="C:cytoplasm"/>
    <property type="evidence" value="ECO:0007669"/>
    <property type="project" value="TreeGrafter"/>
</dbReference>